<proteinExistence type="predicted"/>
<accession>A0ABX8CVT8</accession>
<evidence type="ECO:0000313" key="1">
    <source>
        <dbReference type="EMBL" id="QVI23461.1"/>
    </source>
</evidence>
<sequence length="69" mass="7150">MAADVIGKFARVTAAITPGHLGEVLIEVRAGSERFLARAADSESTIPKHAQVLVVGSLGGRTVEVVPVK</sequence>
<evidence type="ECO:0008006" key="3">
    <source>
        <dbReference type="Google" id="ProtNLM"/>
    </source>
</evidence>
<dbReference type="Gene3D" id="2.40.50.140">
    <property type="entry name" value="Nucleic acid-binding proteins"/>
    <property type="match status" value="1"/>
</dbReference>
<keyword evidence="2" id="KW-1185">Reference proteome</keyword>
<evidence type="ECO:0000313" key="2">
    <source>
        <dbReference type="Proteomes" id="UP000683310"/>
    </source>
</evidence>
<dbReference type="RefSeq" id="WP_213559533.1">
    <property type="nucleotide sequence ID" value="NZ_JBHXAJ010000001.1"/>
</dbReference>
<dbReference type="EMBL" id="CP074371">
    <property type="protein sequence ID" value="QVI23461.1"/>
    <property type="molecule type" value="Genomic_DNA"/>
</dbReference>
<gene>
    <name evidence="1" type="ORF">KHQ06_11610</name>
</gene>
<protein>
    <recommendedName>
        <fullName evidence="3">NfeD-like C-terminal domain-containing protein</fullName>
    </recommendedName>
</protein>
<name>A0ABX8CVT8_9NOCA</name>
<reference evidence="1 2" key="1">
    <citation type="submission" date="2021-04" db="EMBL/GenBank/DDBJ databases">
        <title>Nocardia tengchongensis.</title>
        <authorList>
            <person name="Zhuang k."/>
            <person name="Ran Y."/>
            <person name="Li W."/>
        </authorList>
    </citation>
    <scope>NUCLEOTIDE SEQUENCE [LARGE SCALE GENOMIC DNA]</scope>
    <source>
        <strain evidence="1 2">CFH S0057</strain>
    </source>
</reference>
<organism evidence="1 2">
    <name type="scientific">Nocardia tengchongensis</name>
    <dbReference type="NCBI Taxonomy" id="2055889"/>
    <lineage>
        <taxon>Bacteria</taxon>
        <taxon>Bacillati</taxon>
        <taxon>Actinomycetota</taxon>
        <taxon>Actinomycetes</taxon>
        <taxon>Mycobacteriales</taxon>
        <taxon>Nocardiaceae</taxon>
        <taxon>Nocardia</taxon>
    </lineage>
</organism>
<dbReference type="Proteomes" id="UP000683310">
    <property type="component" value="Chromosome"/>
</dbReference>
<dbReference type="InterPro" id="IPR012340">
    <property type="entry name" value="NA-bd_OB-fold"/>
</dbReference>